<dbReference type="EMBL" id="CP042344">
    <property type="protein sequence ID" value="QEA13183.1"/>
    <property type="molecule type" value="Genomic_DNA"/>
</dbReference>
<evidence type="ECO:0000313" key="3">
    <source>
        <dbReference type="Proteomes" id="UP000321199"/>
    </source>
</evidence>
<keyword evidence="3" id="KW-1185">Reference proteome</keyword>
<dbReference type="InterPro" id="IPR016181">
    <property type="entry name" value="Acyl_CoA_acyltransferase"/>
</dbReference>
<dbReference type="InterPro" id="IPR000182">
    <property type="entry name" value="GNAT_dom"/>
</dbReference>
<dbReference type="KEGG" id="cof:FOZ74_09150"/>
<protein>
    <recommendedName>
        <fullName evidence="1">N-acetyltransferase domain-containing protein</fullName>
    </recommendedName>
</protein>
<evidence type="ECO:0000313" key="2">
    <source>
        <dbReference type="EMBL" id="QEA13183.1"/>
    </source>
</evidence>
<dbReference type="OrthoDB" id="8905449at2"/>
<name>A0A5B8RVN0_9BURK</name>
<dbReference type="Proteomes" id="UP000321199">
    <property type="component" value="Chromosome"/>
</dbReference>
<reference evidence="2 3" key="1">
    <citation type="submission" date="2019-07" db="EMBL/GenBank/DDBJ databases">
        <title>Complete genome sequence of Comamonas sp. NLF 7-7 isolated from livestock.</title>
        <authorList>
            <person name="Kim D.H."/>
            <person name="Kim J.G."/>
        </authorList>
    </citation>
    <scope>NUCLEOTIDE SEQUENCE [LARGE SCALE GENOMIC DNA]</scope>
    <source>
        <strain evidence="2 3">NLF 7-7</strain>
    </source>
</reference>
<dbReference type="SUPFAM" id="SSF55729">
    <property type="entry name" value="Acyl-CoA N-acyltransferases (Nat)"/>
    <property type="match status" value="1"/>
</dbReference>
<evidence type="ECO:0000259" key="1">
    <source>
        <dbReference type="PROSITE" id="PS51186"/>
    </source>
</evidence>
<dbReference type="RefSeq" id="WP_146912775.1">
    <property type="nucleotide sequence ID" value="NZ_CP042344.1"/>
</dbReference>
<dbReference type="AlphaFoldDB" id="A0A5B8RVN0"/>
<dbReference type="PROSITE" id="PS51186">
    <property type="entry name" value="GNAT"/>
    <property type="match status" value="1"/>
</dbReference>
<accession>A0A5B8RVN0</accession>
<dbReference type="GO" id="GO:0016747">
    <property type="term" value="F:acyltransferase activity, transferring groups other than amino-acyl groups"/>
    <property type="evidence" value="ECO:0007669"/>
    <property type="project" value="InterPro"/>
</dbReference>
<gene>
    <name evidence="2" type="ORF">FOZ74_09150</name>
</gene>
<feature type="domain" description="N-acetyltransferase" evidence="1">
    <location>
        <begin position="24"/>
        <end position="215"/>
    </location>
</feature>
<proteinExistence type="predicted"/>
<dbReference type="Gene3D" id="3.40.630.30">
    <property type="match status" value="1"/>
</dbReference>
<organism evidence="2 3">
    <name type="scientific">Comamonas flocculans</name>
    <dbReference type="NCBI Taxonomy" id="2597701"/>
    <lineage>
        <taxon>Bacteria</taxon>
        <taxon>Pseudomonadati</taxon>
        <taxon>Pseudomonadota</taxon>
        <taxon>Betaproteobacteria</taxon>
        <taxon>Burkholderiales</taxon>
        <taxon>Comamonadaceae</taxon>
        <taxon>Comamonas</taxon>
    </lineage>
</organism>
<sequence>MGFAPQPAIPPRLWPVREERLQQLRSRLLAPADADAVMGLREQVLSDLPHPDLYVREDDEPGFVHLHLARKDARGGETIGVFDADRLVAYAMLGLPAAGDADNLARYFPAHVASPARTAHLASCMVLKPYRGHHLQRMLLVARIALGQAHGRSFFVAMVSLHNHASRHNMMREGMRIGWVGQIDGLKRQLLAIEPDGDWRFDAVERHLVDGQDWQGQSELTRRGCWGVAHQDLRGDADRLVFLRRTA</sequence>